<accession>D6Y6G2</accession>
<name>D6Y6G2_THEBD</name>
<dbReference type="OrthoDB" id="153031at2"/>
<dbReference type="Pfam" id="PF11271">
    <property type="entry name" value="PorA"/>
    <property type="match status" value="1"/>
</dbReference>
<dbReference type="eggNOG" id="ENOG5031U1J">
    <property type="taxonomic scope" value="Bacteria"/>
</dbReference>
<dbReference type="HOGENOM" id="CLU_045231_0_0_11"/>
<gene>
    <name evidence="2" type="ordered locus">Tbis_0810</name>
</gene>
<dbReference type="STRING" id="469371.Tbis_0810"/>
<dbReference type="EMBL" id="CP001874">
    <property type="protein sequence ID" value="ADG87534.1"/>
    <property type="molecule type" value="Genomic_DNA"/>
</dbReference>
<evidence type="ECO:0000313" key="2">
    <source>
        <dbReference type="EMBL" id="ADG87534.1"/>
    </source>
</evidence>
<keyword evidence="3" id="KW-1185">Reference proteome</keyword>
<keyword evidence="1" id="KW-1133">Transmembrane helix</keyword>
<keyword evidence="1" id="KW-0472">Membrane</keyword>
<organism evidence="2 3">
    <name type="scientific">Thermobispora bispora (strain ATCC 19993 / DSM 43833 / CBS 139.67 / JCM 10125 / KCTC 9307 / NBRC 14880 / R51)</name>
    <dbReference type="NCBI Taxonomy" id="469371"/>
    <lineage>
        <taxon>Bacteria</taxon>
        <taxon>Bacillati</taxon>
        <taxon>Actinomycetota</taxon>
        <taxon>Actinomycetes</taxon>
        <taxon>Streptosporangiales</taxon>
        <taxon>Streptosporangiaceae</taxon>
        <taxon>Thermobispora</taxon>
    </lineage>
</organism>
<protein>
    <recommendedName>
        <fullName evidence="4">DUF3068 domain-containing protein</fullName>
    </recommendedName>
</protein>
<proteinExistence type="predicted"/>
<dbReference type="KEGG" id="tbi:Tbis_0810"/>
<keyword evidence="1" id="KW-0812">Transmembrane</keyword>
<dbReference type="AlphaFoldDB" id="D6Y6G2"/>
<evidence type="ECO:0000256" key="1">
    <source>
        <dbReference type="SAM" id="Phobius"/>
    </source>
</evidence>
<dbReference type="InterPro" id="IPR021424">
    <property type="entry name" value="PorA"/>
</dbReference>
<dbReference type="Proteomes" id="UP000006640">
    <property type="component" value="Chromosome"/>
</dbReference>
<sequence>MRRGVGLVLLAIGAFLVVLAPLLRFPVAGRLVQAPSDQYNIIKLTAENAQYFSIADLKVLNANLDVTVTVRGDVSQAKDDHVVWDQFQATNDVTNNRPGIDFFEFRSAFNKYDGTGVTCCGVNVNKTPVTIEGQVFLFPFGVEKKTYKVFNPVTKQAYDAEFAGEEVIEGLDVYKFRVKVPPTVTETLTAPASVLGMDEPGDIQVSRVYEATITYWVDPITGLPVKQQQERREMLRTADGVDRMPALIGTFTYTPETVRDLVSTARTNADQIRLITTTLPLSSLILGLIALVAGFVFLRGASRGAR</sequence>
<feature type="transmembrane region" description="Helical" evidence="1">
    <location>
        <begin position="279"/>
        <end position="298"/>
    </location>
</feature>
<evidence type="ECO:0000313" key="3">
    <source>
        <dbReference type="Proteomes" id="UP000006640"/>
    </source>
</evidence>
<reference evidence="2 3" key="1">
    <citation type="submission" date="2010-01" db="EMBL/GenBank/DDBJ databases">
        <title>The complete genome of Thermobispora bispora DSM 43833.</title>
        <authorList>
            <consortium name="US DOE Joint Genome Institute (JGI-PGF)"/>
            <person name="Lucas S."/>
            <person name="Copeland A."/>
            <person name="Lapidus A."/>
            <person name="Glavina del Rio T."/>
            <person name="Dalin E."/>
            <person name="Tice H."/>
            <person name="Bruce D."/>
            <person name="Goodwin L."/>
            <person name="Pitluck S."/>
            <person name="Kyrpides N."/>
            <person name="Mavromatis K."/>
            <person name="Ivanova N."/>
            <person name="Mikhailova N."/>
            <person name="Chertkov O."/>
            <person name="Brettin T."/>
            <person name="Detter J.C."/>
            <person name="Han C."/>
            <person name="Larimer F."/>
            <person name="Land M."/>
            <person name="Hauser L."/>
            <person name="Markowitz V."/>
            <person name="Cheng J.-F."/>
            <person name="Hugenholtz P."/>
            <person name="Woyke T."/>
            <person name="Wu D."/>
            <person name="Jando M."/>
            <person name="Schneider S."/>
            <person name="Klenk H.-P."/>
            <person name="Eisen J.A."/>
        </authorList>
    </citation>
    <scope>NUCLEOTIDE SEQUENCE [LARGE SCALE GENOMIC DNA]</scope>
    <source>
        <strain evidence="3">ATCC 19993 / DSM 43833 / CBS 139.67 / JCM 10125 / KCTC 9307 / NBRC 14880 / R51</strain>
    </source>
</reference>
<evidence type="ECO:0008006" key="4">
    <source>
        <dbReference type="Google" id="ProtNLM"/>
    </source>
</evidence>